<dbReference type="InterPro" id="IPR013216">
    <property type="entry name" value="Methyltransf_11"/>
</dbReference>
<evidence type="ECO:0000313" key="2">
    <source>
        <dbReference type="EMBL" id="KKN00423.1"/>
    </source>
</evidence>
<reference evidence="2" key="1">
    <citation type="journal article" date="2015" name="Nature">
        <title>Complex archaea that bridge the gap between prokaryotes and eukaryotes.</title>
        <authorList>
            <person name="Spang A."/>
            <person name="Saw J.H."/>
            <person name="Jorgensen S.L."/>
            <person name="Zaremba-Niedzwiedzka K."/>
            <person name="Martijn J."/>
            <person name="Lind A.E."/>
            <person name="van Eijk R."/>
            <person name="Schleper C."/>
            <person name="Guy L."/>
            <person name="Ettema T.J."/>
        </authorList>
    </citation>
    <scope>NUCLEOTIDE SEQUENCE</scope>
</reference>
<dbReference type="AlphaFoldDB" id="A0A0F9Q4W6"/>
<dbReference type="Pfam" id="PF08241">
    <property type="entry name" value="Methyltransf_11"/>
    <property type="match status" value="1"/>
</dbReference>
<accession>A0A0F9Q4W6</accession>
<dbReference type="Gene3D" id="3.40.50.150">
    <property type="entry name" value="Vaccinia Virus protein VP39"/>
    <property type="match status" value="1"/>
</dbReference>
<evidence type="ECO:0000259" key="1">
    <source>
        <dbReference type="Pfam" id="PF08241"/>
    </source>
</evidence>
<gene>
    <name evidence="2" type="ORF">LCGC14_1137960</name>
</gene>
<dbReference type="EMBL" id="LAZR01005377">
    <property type="protein sequence ID" value="KKN00423.1"/>
    <property type="molecule type" value="Genomic_DNA"/>
</dbReference>
<dbReference type="InterPro" id="IPR029063">
    <property type="entry name" value="SAM-dependent_MTases_sf"/>
</dbReference>
<name>A0A0F9Q4W6_9ZZZZ</name>
<sequence length="189" mass="22072">MLNIDVGGQKHRRDMGGKWKILDVHPKADYNHNLNKEVPLPFKDNSVDNIYTSDTLEHIEPVNLTFVLKEFHRILKLGGKCRIVVPDSAYAIKQYINNPKELDHKKYCRKPVFMPATPMGYLTAWFHTNKKGLGTGHKIGFDEELMRAFISRTKFKDVTKMEYNKCSKIFRGKDYERYAGWSLYIEVTK</sequence>
<organism evidence="2">
    <name type="scientific">marine sediment metagenome</name>
    <dbReference type="NCBI Taxonomy" id="412755"/>
    <lineage>
        <taxon>unclassified sequences</taxon>
        <taxon>metagenomes</taxon>
        <taxon>ecological metagenomes</taxon>
    </lineage>
</organism>
<proteinExistence type="predicted"/>
<feature type="domain" description="Methyltransferase type 11" evidence="1">
    <location>
        <begin position="40"/>
        <end position="81"/>
    </location>
</feature>
<dbReference type="GO" id="GO:0008757">
    <property type="term" value="F:S-adenosylmethionine-dependent methyltransferase activity"/>
    <property type="evidence" value="ECO:0007669"/>
    <property type="project" value="InterPro"/>
</dbReference>
<protein>
    <recommendedName>
        <fullName evidence="1">Methyltransferase type 11 domain-containing protein</fullName>
    </recommendedName>
</protein>
<dbReference type="SUPFAM" id="SSF53335">
    <property type="entry name" value="S-adenosyl-L-methionine-dependent methyltransferases"/>
    <property type="match status" value="1"/>
</dbReference>
<comment type="caution">
    <text evidence="2">The sequence shown here is derived from an EMBL/GenBank/DDBJ whole genome shotgun (WGS) entry which is preliminary data.</text>
</comment>